<keyword evidence="7 10" id="KW-0808">Transferase</keyword>
<dbReference type="EMBL" id="HBIW01019044">
    <property type="protein sequence ID" value="CAE0700953.1"/>
    <property type="molecule type" value="Transcribed_RNA"/>
</dbReference>
<dbReference type="Pfam" id="PF17956">
    <property type="entry name" value="NAPRTase_C"/>
    <property type="match status" value="1"/>
</dbReference>
<dbReference type="SUPFAM" id="SSF54675">
    <property type="entry name" value="Nicotinate/Quinolinate PRTase N-terminal domain-like"/>
    <property type="match status" value="1"/>
</dbReference>
<comment type="PTM">
    <text evidence="10">Transiently phosphorylated on a His residue during the reaction cycle. Phosphorylation strongly increases the affinity for substrates and increases the rate of nicotinate D-ribonucleotide production. Dephosphorylation regenerates the low-affinity form of the enzyme, leading to product release.</text>
</comment>
<proteinExistence type="inferred from homology"/>
<comment type="catalytic activity">
    <reaction evidence="9 10">
        <text>5-phospho-alpha-D-ribose 1-diphosphate + nicotinate + ATP + H2O = nicotinate beta-D-ribonucleotide + ADP + phosphate + diphosphate</text>
        <dbReference type="Rhea" id="RHEA:36163"/>
        <dbReference type="ChEBI" id="CHEBI:15377"/>
        <dbReference type="ChEBI" id="CHEBI:30616"/>
        <dbReference type="ChEBI" id="CHEBI:32544"/>
        <dbReference type="ChEBI" id="CHEBI:33019"/>
        <dbReference type="ChEBI" id="CHEBI:43474"/>
        <dbReference type="ChEBI" id="CHEBI:57502"/>
        <dbReference type="ChEBI" id="CHEBI:58017"/>
        <dbReference type="ChEBI" id="CHEBI:456216"/>
        <dbReference type="EC" id="6.3.4.21"/>
    </reaction>
</comment>
<dbReference type="Pfam" id="PF04095">
    <property type="entry name" value="NAPRTase"/>
    <property type="match status" value="1"/>
</dbReference>
<evidence type="ECO:0000256" key="2">
    <source>
        <dbReference type="ARBA" id="ARBA00010897"/>
    </source>
</evidence>
<dbReference type="InterPro" id="IPR013785">
    <property type="entry name" value="Aldolase_TIM"/>
</dbReference>
<evidence type="ECO:0000256" key="4">
    <source>
        <dbReference type="ARBA" id="ARBA00022553"/>
    </source>
</evidence>
<dbReference type="GO" id="GO:0004516">
    <property type="term" value="F:nicotinate phosphoribosyltransferase activity"/>
    <property type="evidence" value="ECO:0007669"/>
    <property type="project" value="UniProtKB-UniRule"/>
</dbReference>
<dbReference type="SUPFAM" id="SSF51690">
    <property type="entry name" value="Nicotinate/Quinolinate PRTase C-terminal domain-like"/>
    <property type="match status" value="1"/>
</dbReference>
<dbReference type="CDD" id="cd01570">
    <property type="entry name" value="NAPRTase_A"/>
    <property type="match status" value="1"/>
</dbReference>
<dbReference type="NCBIfam" id="TIGR01513">
    <property type="entry name" value="NAPRTase_put"/>
    <property type="match status" value="1"/>
</dbReference>
<feature type="domain" description="Nicotinate phosphoribosyltransferase C-terminal" evidence="13">
    <location>
        <begin position="424"/>
        <end position="532"/>
    </location>
</feature>
<evidence type="ECO:0000256" key="3">
    <source>
        <dbReference type="ARBA" id="ARBA00013236"/>
    </source>
</evidence>
<comment type="function">
    <text evidence="8">Catalyzes the first step in the biosynthesis of NAD from nicotinic acid, the ATP-dependent synthesis of beta-nicotinate D-ribonucleotide from nicotinate and 5-phospho-D-ribose 1-phosphate. Helps prevent cellular oxidative stress via its role in NAD biosynthesis.</text>
</comment>
<feature type="domain" description="Nicotinate/nicotinamide phosphoribosyltransferase" evidence="11">
    <location>
        <begin position="164"/>
        <end position="419"/>
    </location>
</feature>
<name>A0A7S4EAA3_9STRA</name>
<dbReference type="PANTHER" id="PTHR11098:SF1">
    <property type="entry name" value="NICOTINATE PHOSPHORIBOSYLTRANSFERASE"/>
    <property type="match status" value="1"/>
</dbReference>
<evidence type="ECO:0000259" key="13">
    <source>
        <dbReference type="Pfam" id="PF17956"/>
    </source>
</evidence>
<dbReference type="InterPro" id="IPR006405">
    <property type="entry name" value="Nic_PRibTrfase_pncB"/>
</dbReference>
<dbReference type="GO" id="GO:0034355">
    <property type="term" value="P:NAD+ biosynthetic process via the salvage pathway"/>
    <property type="evidence" value="ECO:0007669"/>
    <property type="project" value="TreeGrafter"/>
</dbReference>
<evidence type="ECO:0000256" key="5">
    <source>
        <dbReference type="ARBA" id="ARBA00022598"/>
    </source>
</evidence>
<evidence type="ECO:0000256" key="6">
    <source>
        <dbReference type="ARBA" id="ARBA00022642"/>
    </source>
</evidence>
<dbReference type="InterPro" id="IPR007229">
    <property type="entry name" value="Nic_PRibTrfase-Fam"/>
</dbReference>
<dbReference type="PIRSF" id="PIRSF000484">
    <property type="entry name" value="NAPRT"/>
    <property type="match status" value="1"/>
</dbReference>
<evidence type="ECO:0000259" key="12">
    <source>
        <dbReference type="Pfam" id="PF17767"/>
    </source>
</evidence>
<evidence type="ECO:0000256" key="7">
    <source>
        <dbReference type="ARBA" id="ARBA00022679"/>
    </source>
</evidence>
<keyword evidence="5 10" id="KW-0436">Ligase</keyword>
<feature type="domain" description="Nicotinate phosphoribosyltransferase N-terminal" evidence="12">
    <location>
        <begin position="17"/>
        <end position="143"/>
    </location>
</feature>
<dbReference type="InterPro" id="IPR036068">
    <property type="entry name" value="Nicotinate_pribotase-like_C"/>
</dbReference>
<dbReference type="UniPathway" id="UPA00253">
    <property type="reaction ID" value="UER00457"/>
</dbReference>
<dbReference type="PANTHER" id="PTHR11098">
    <property type="entry name" value="NICOTINATE PHOSPHORIBOSYLTRANSFERASE"/>
    <property type="match status" value="1"/>
</dbReference>
<dbReference type="EC" id="6.3.4.21" evidence="3 10"/>
<evidence type="ECO:0000256" key="8">
    <source>
        <dbReference type="ARBA" id="ARBA00023426"/>
    </source>
</evidence>
<sequence length="547" mass="59808">MAAMTTSQPTNPLVGPLLTDFYQISMAYSYWRHKRHEVEGVFELYFRQNPFGGEFTVFAGLDECIRYLESFRVTDTDIAYLRTLLPRAEPGFFDWLRALDASDVTVHAVREGTVVFPKCPLLRVHGPIGLAQLLETSLLNLVNFASLVTTNAARMRLAAGPDCRLLEFGLRRAQGPDGGVSASRYAFVGGFDGTSNVLAGKIFRDLPVSGTHGHSYVQAHRSREDLPADCILNGVDIAEAALQWRGELGYEEGAALHEGEFAAFVSYALANPTTFVALVDTYSVLDTGLRNFVTVALALAEAGFEAKGVRIDSGDLAYLSKEARQLFDRTADDLDAGTYGAGRGSLAESLRKCYVVASNDINERVLLSLRDQGAKVDAYGIGTHLVTCQAQPALGCVYKLVEISGEPCLKLSQEPGKTTIPGAKACYRLVGARGQMLLDLLVPAAHAAPEVGERVLCRHPFDSSKRAYVTPSRVLELHAPVFEGGRRVGASENLRELRAYCQRQLGEVREDVLRPLNPTPYKTSVSAELFSFLQDALQRHQPITELT</sequence>
<dbReference type="Gene3D" id="3.20.140.10">
    <property type="entry name" value="nicotinate phosphoribosyltransferase"/>
    <property type="match status" value="2"/>
</dbReference>
<keyword evidence="6 10" id="KW-0662">Pyridine nucleotide biosynthesis</keyword>
<dbReference type="GO" id="GO:0016740">
    <property type="term" value="F:transferase activity"/>
    <property type="evidence" value="ECO:0007669"/>
    <property type="project" value="UniProtKB-KW"/>
</dbReference>
<dbReference type="InterPro" id="IPR041525">
    <property type="entry name" value="N/Namide_PRibTrfase"/>
</dbReference>
<comment type="pathway">
    <text evidence="1 10">Cofactor biosynthesis; NAD(+) biosynthesis; nicotinate D-ribonucleotide from nicotinate: step 1/1.</text>
</comment>
<organism evidence="14">
    <name type="scientific">Pelagomonas calceolata</name>
    <dbReference type="NCBI Taxonomy" id="35677"/>
    <lineage>
        <taxon>Eukaryota</taxon>
        <taxon>Sar</taxon>
        <taxon>Stramenopiles</taxon>
        <taxon>Ochrophyta</taxon>
        <taxon>Pelagophyceae</taxon>
        <taxon>Pelagomonadales</taxon>
        <taxon>Pelagomonadaceae</taxon>
        <taxon>Pelagomonas</taxon>
    </lineage>
</organism>
<accession>A0A7S4EAA3</accession>
<dbReference type="AlphaFoldDB" id="A0A7S4EAA3"/>
<evidence type="ECO:0000259" key="11">
    <source>
        <dbReference type="Pfam" id="PF04095"/>
    </source>
</evidence>
<evidence type="ECO:0000256" key="1">
    <source>
        <dbReference type="ARBA" id="ARBA00004952"/>
    </source>
</evidence>
<keyword evidence="4" id="KW-0597">Phosphoprotein</keyword>
<dbReference type="Gene3D" id="3.20.20.70">
    <property type="entry name" value="Aldolase class I"/>
    <property type="match status" value="2"/>
</dbReference>
<evidence type="ECO:0000256" key="10">
    <source>
        <dbReference type="RuleBase" id="RU365100"/>
    </source>
</evidence>
<gene>
    <name evidence="14" type="ORF">PCAL00307_LOCUS16389</name>
</gene>
<dbReference type="InterPro" id="IPR040727">
    <property type="entry name" value="NAPRTase_N"/>
</dbReference>
<reference evidence="14" key="1">
    <citation type="submission" date="2021-01" db="EMBL/GenBank/DDBJ databases">
        <authorList>
            <person name="Corre E."/>
            <person name="Pelletier E."/>
            <person name="Niang G."/>
            <person name="Scheremetjew M."/>
            <person name="Finn R."/>
            <person name="Kale V."/>
            <person name="Holt S."/>
            <person name="Cochrane G."/>
            <person name="Meng A."/>
            <person name="Brown T."/>
            <person name="Cohen L."/>
        </authorList>
    </citation>
    <scope>NUCLEOTIDE SEQUENCE</scope>
    <source>
        <strain evidence="14">CCMP1756</strain>
    </source>
</reference>
<comment type="similarity">
    <text evidence="2 10">Belongs to the NAPRTase family.</text>
</comment>
<evidence type="ECO:0000313" key="14">
    <source>
        <dbReference type="EMBL" id="CAE0700953.1"/>
    </source>
</evidence>
<dbReference type="GO" id="GO:0005829">
    <property type="term" value="C:cytosol"/>
    <property type="evidence" value="ECO:0007669"/>
    <property type="project" value="TreeGrafter"/>
</dbReference>
<evidence type="ECO:0000256" key="9">
    <source>
        <dbReference type="ARBA" id="ARBA00048668"/>
    </source>
</evidence>
<dbReference type="Pfam" id="PF17767">
    <property type="entry name" value="NAPRTase_N"/>
    <property type="match status" value="1"/>
</dbReference>
<protein>
    <recommendedName>
        <fullName evidence="3 10">Nicotinate phosphoribosyltransferase</fullName>
        <ecNumber evidence="3 10">6.3.4.21</ecNumber>
    </recommendedName>
</protein>
<dbReference type="InterPro" id="IPR041619">
    <property type="entry name" value="NAPRTase_C"/>
</dbReference>